<dbReference type="HAMAP" id="MF_01333_B">
    <property type="entry name" value="Ribosomal_uL5_B"/>
    <property type="match status" value="1"/>
</dbReference>
<dbReference type="AlphaFoldDB" id="A0A3B1DYM1"/>
<dbReference type="PIRSF" id="PIRSF002161">
    <property type="entry name" value="Ribosomal_L5"/>
    <property type="match status" value="1"/>
</dbReference>
<dbReference type="EMBL" id="UOGL01000536">
    <property type="protein sequence ID" value="VAX41378.1"/>
    <property type="molecule type" value="Genomic_DNA"/>
</dbReference>
<keyword evidence="2 6" id="KW-0689">Ribosomal protein</keyword>
<name>A0A3B1DYM1_9ZZZZ</name>
<dbReference type="InterPro" id="IPR031310">
    <property type="entry name" value="Ribosomal_uL5_N"/>
</dbReference>
<dbReference type="SUPFAM" id="SSF55282">
    <property type="entry name" value="RL5-like"/>
    <property type="match status" value="1"/>
</dbReference>
<protein>
    <submittedName>
        <fullName evidence="6">LSU ribosomal protein L5p (L11e)</fullName>
    </submittedName>
</protein>
<dbReference type="GO" id="GO:0006412">
    <property type="term" value="P:translation"/>
    <property type="evidence" value="ECO:0007669"/>
    <property type="project" value="InterPro"/>
</dbReference>
<reference evidence="6" key="1">
    <citation type="submission" date="2018-06" db="EMBL/GenBank/DDBJ databases">
        <authorList>
            <person name="Zhirakovskaya E."/>
        </authorList>
    </citation>
    <scope>NUCLEOTIDE SEQUENCE</scope>
</reference>
<organism evidence="6">
    <name type="scientific">hydrothermal vent metagenome</name>
    <dbReference type="NCBI Taxonomy" id="652676"/>
    <lineage>
        <taxon>unclassified sequences</taxon>
        <taxon>metagenomes</taxon>
        <taxon>ecological metagenomes</taxon>
    </lineage>
</organism>
<dbReference type="InterPro" id="IPR022803">
    <property type="entry name" value="Ribosomal_uL5_dom_sf"/>
</dbReference>
<dbReference type="Pfam" id="PF00673">
    <property type="entry name" value="Ribosomal_L5_C"/>
    <property type="match status" value="1"/>
</dbReference>
<feature type="domain" description="Large ribosomal subunit protein uL5 C-terminal" evidence="5">
    <location>
        <begin position="85"/>
        <end position="177"/>
    </location>
</feature>
<gene>
    <name evidence="6" type="ORF">MNBD_PLANCTO02-2523</name>
</gene>
<feature type="domain" description="Large ribosomal subunit protein uL5 N-terminal" evidence="4">
    <location>
        <begin position="24"/>
        <end position="80"/>
    </location>
</feature>
<dbReference type="InterPro" id="IPR031309">
    <property type="entry name" value="Ribosomal_uL5_C"/>
</dbReference>
<dbReference type="GO" id="GO:0003735">
    <property type="term" value="F:structural constituent of ribosome"/>
    <property type="evidence" value="ECO:0007669"/>
    <property type="project" value="InterPro"/>
</dbReference>
<accession>A0A3B1DYM1</accession>
<evidence type="ECO:0000259" key="5">
    <source>
        <dbReference type="Pfam" id="PF00673"/>
    </source>
</evidence>
<evidence type="ECO:0000256" key="2">
    <source>
        <dbReference type="ARBA" id="ARBA00022980"/>
    </source>
</evidence>
<dbReference type="GO" id="GO:1990904">
    <property type="term" value="C:ribonucleoprotein complex"/>
    <property type="evidence" value="ECO:0007669"/>
    <property type="project" value="UniProtKB-KW"/>
</dbReference>
<dbReference type="FunFam" id="3.30.1440.10:FF:000001">
    <property type="entry name" value="50S ribosomal protein L5"/>
    <property type="match status" value="1"/>
</dbReference>
<dbReference type="InterPro" id="IPR002132">
    <property type="entry name" value="Ribosomal_uL5"/>
</dbReference>
<sequence>MSRLLEKYRNEVIPSLKKELGRDNAHAIPKLTKVIVSMGLGRASQDRKLIDMAQKDLSLLTGQWPQRTRARKSVAAFKLREGMEVGCRVTLRGKRMYEFVDRLIALALPRVRDFRGLNPKSFDGRGNYSMGLSEQLVFPEIDADKSQFTQGMNITFVTTAKTNDEGRLLLQEMGVPFRKTETK</sequence>
<dbReference type="Pfam" id="PF00281">
    <property type="entry name" value="Ribosomal_L5"/>
    <property type="match status" value="1"/>
</dbReference>
<dbReference type="InterPro" id="IPR020930">
    <property type="entry name" value="Ribosomal_uL5_bac-type"/>
</dbReference>
<dbReference type="NCBIfam" id="NF000585">
    <property type="entry name" value="PRK00010.1"/>
    <property type="match status" value="1"/>
</dbReference>
<evidence type="ECO:0000259" key="4">
    <source>
        <dbReference type="Pfam" id="PF00281"/>
    </source>
</evidence>
<comment type="similarity">
    <text evidence="1">Belongs to the universal ribosomal protein uL5 family.</text>
</comment>
<evidence type="ECO:0000313" key="6">
    <source>
        <dbReference type="EMBL" id="VAX41378.1"/>
    </source>
</evidence>
<evidence type="ECO:0000256" key="3">
    <source>
        <dbReference type="ARBA" id="ARBA00023274"/>
    </source>
</evidence>
<dbReference type="GO" id="GO:0005840">
    <property type="term" value="C:ribosome"/>
    <property type="evidence" value="ECO:0007669"/>
    <property type="project" value="UniProtKB-KW"/>
</dbReference>
<keyword evidence="3" id="KW-0687">Ribonucleoprotein</keyword>
<dbReference type="PANTHER" id="PTHR11994">
    <property type="entry name" value="60S RIBOSOMAL PROTEIN L11-RELATED"/>
    <property type="match status" value="1"/>
</dbReference>
<proteinExistence type="inferred from homology"/>
<dbReference type="Gene3D" id="3.30.1440.10">
    <property type="match status" value="1"/>
</dbReference>
<evidence type="ECO:0000256" key="1">
    <source>
        <dbReference type="ARBA" id="ARBA00008553"/>
    </source>
</evidence>